<evidence type="ECO:0000256" key="1">
    <source>
        <dbReference type="ARBA" id="ARBA00009995"/>
    </source>
</evidence>
<name>A0A8T2G4Y6_ARASU</name>
<evidence type="ECO:0000256" key="4">
    <source>
        <dbReference type="RuleBase" id="RU003718"/>
    </source>
</evidence>
<dbReference type="PANTHER" id="PTHR11926:SF1264">
    <property type="entry name" value="GLYCOSYLTRANSFERASE-RELATED"/>
    <property type="match status" value="1"/>
</dbReference>
<dbReference type="GO" id="GO:0010294">
    <property type="term" value="F:abscisic acid glucosyltransferase activity"/>
    <property type="evidence" value="ECO:0007669"/>
    <property type="project" value="TreeGrafter"/>
</dbReference>
<dbReference type="CDD" id="cd03784">
    <property type="entry name" value="GT1_Gtf-like"/>
    <property type="match status" value="1"/>
</dbReference>
<gene>
    <name evidence="6" type="ORF">ISN44_As02g017610</name>
</gene>
<accession>A0A8T2G4Y6</accession>
<dbReference type="AlphaFoldDB" id="A0A8T2G4Y6"/>
<dbReference type="EMBL" id="JAEFBJ010000002">
    <property type="protein sequence ID" value="KAG7641773.1"/>
    <property type="molecule type" value="Genomic_DNA"/>
</dbReference>
<dbReference type="PROSITE" id="PS00375">
    <property type="entry name" value="UDPGT"/>
    <property type="match status" value="1"/>
</dbReference>
<evidence type="ECO:0000256" key="2">
    <source>
        <dbReference type="ARBA" id="ARBA00022676"/>
    </source>
</evidence>
<dbReference type="GO" id="GO:0080044">
    <property type="term" value="F:quercetin 7-O-glucosyltransferase activity"/>
    <property type="evidence" value="ECO:0007669"/>
    <property type="project" value="TreeGrafter"/>
</dbReference>
<keyword evidence="7" id="KW-1185">Reference proteome</keyword>
<dbReference type="PANTHER" id="PTHR11926">
    <property type="entry name" value="GLUCOSYL/GLUCURONOSYL TRANSFERASES"/>
    <property type="match status" value="1"/>
</dbReference>
<reference evidence="6 7" key="1">
    <citation type="submission" date="2020-12" db="EMBL/GenBank/DDBJ databases">
        <title>Concerted genomic and epigenomic changes stabilize Arabidopsis allopolyploids.</title>
        <authorList>
            <person name="Chen Z."/>
        </authorList>
    </citation>
    <scope>NUCLEOTIDE SEQUENCE [LARGE SCALE GENOMIC DNA]</scope>
    <source>
        <strain evidence="6">As9502</strain>
        <tissue evidence="6">Leaf</tissue>
    </source>
</reference>
<organism evidence="6 7">
    <name type="scientific">Arabidopsis suecica</name>
    <name type="common">Swedish thale-cress</name>
    <name type="synonym">Cardaminopsis suecica</name>
    <dbReference type="NCBI Taxonomy" id="45249"/>
    <lineage>
        <taxon>Eukaryota</taxon>
        <taxon>Viridiplantae</taxon>
        <taxon>Streptophyta</taxon>
        <taxon>Embryophyta</taxon>
        <taxon>Tracheophyta</taxon>
        <taxon>Spermatophyta</taxon>
        <taxon>Magnoliopsida</taxon>
        <taxon>eudicotyledons</taxon>
        <taxon>Gunneridae</taxon>
        <taxon>Pentapetalae</taxon>
        <taxon>rosids</taxon>
        <taxon>malvids</taxon>
        <taxon>Brassicales</taxon>
        <taxon>Brassicaceae</taxon>
        <taxon>Camelineae</taxon>
        <taxon>Arabidopsis</taxon>
    </lineage>
</organism>
<keyword evidence="2 4" id="KW-0328">Glycosyltransferase</keyword>
<comment type="caution">
    <text evidence="6">The sequence shown here is derived from an EMBL/GenBank/DDBJ whole genome shotgun (WGS) entry which is preliminary data.</text>
</comment>
<dbReference type="EC" id="2.4.1.-" evidence="5"/>
<evidence type="ECO:0000313" key="6">
    <source>
        <dbReference type="EMBL" id="KAG7641773.1"/>
    </source>
</evidence>
<dbReference type="Pfam" id="PF00201">
    <property type="entry name" value="UDPGT"/>
    <property type="match status" value="1"/>
</dbReference>
<dbReference type="InterPro" id="IPR002213">
    <property type="entry name" value="UDP_glucos_trans"/>
</dbReference>
<evidence type="ECO:0000256" key="5">
    <source>
        <dbReference type="RuleBase" id="RU362057"/>
    </source>
</evidence>
<keyword evidence="3 4" id="KW-0808">Transferase</keyword>
<dbReference type="OrthoDB" id="5835829at2759"/>
<comment type="similarity">
    <text evidence="1 4">Belongs to the UDP-glycosyltransferase family.</text>
</comment>
<proteinExistence type="inferred from homology"/>
<dbReference type="GO" id="GO:0080043">
    <property type="term" value="F:quercetin 3-O-glucosyltransferase activity"/>
    <property type="evidence" value="ECO:0007669"/>
    <property type="project" value="TreeGrafter"/>
</dbReference>
<dbReference type="FunFam" id="3.40.50.2000:FF:000078">
    <property type="entry name" value="Glycosyltransferase"/>
    <property type="match status" value="1"/>
</dbReference>
<evidence type="ECO:0000313" key="7">
    <source>
        <dbReference type="Proteomes" id="UP000694251"/>
    </source>
</evidence>
<evidence type="ECO:0000256" key="3">
    <source>
        <dbReference type="ARBA" id="ARBA00022679"/>
    </source>
</evidence>
<dbReference type="Proteomes" id="UP000694251">
    <property type="component" value="Chromosome 2"/>
</dbReference>
<protein>
    <recommendedName>
        <fullName evidence="5">Glycosyltransferase</fullName>
        <ecNumber evidence="5">2.4.1.-</ecNumber>
    </recommendedName>
</protein>
<sequence>MGSIEGQEIHVLMVALPFQGHLNPMLKFAKHLARTNLHFTLATIESARDLLSSTDEPHSLVDLVFFSDGLPKDDPRDHEPLTESLRKVGANNFSKIIEGKRFDCIISVPFTPWVPAVAAAHNIPCAILWIEACAGFSVYYRYYMKTNSFPDLEDPNQKVELPGLPFLEVRDLPTLMLPSHDGKSLDMWKADDYCMEWLDKQVRSSVFYISFGSILKSSENQVETIATALKNRGVPFLWVIRPKEKAENVDVLEDMVEEGQGVVIEWGQQVKILCHMAISCFVTHCGWNSTIETVVTGVPVVAYPTWFDQPLDARLLVDVFGIGVRMKNDVVDGELKVAEVERCIDAVTKVTDAADMRRRAAELKQATRSAMAPGGSLARNLDLFINDIKIVKNDVILTPK</sequence>
<dbReference type="InterPro" id="IPR035595">
    <property type="entry name" value="UDP_glycos_trans_CS"/>
</dbReference>